<proteinExistence type="predicted"/>
<evidence type="ECO:0000256" key="1">
    <source>
        <dbReference type="SAM" id="Phobius"/>
    </source>
</evidence>
<evidence type="ECO:0000313" key="2">
    <source>
        <dbReference type="EMBL" id="KAK9892833.1"/>
    </source>
</evidence>
<evidence type="ECO:0000313" key="3">
    <source>
        <dbReference type="Proteomes" id="UP001431783"/>
    </source>
</evidence>
<name>A0AAW1VIJ7_9CUCU</name>
<dbReference type="AlphaFoldDB" id="A0AAW1VIJ7"/>
<keyword evidence="1" id="KW-1133">Transmembrane helix</keyword>
<accession>A0AAW1VIJ7</accession>
<keyword evidence="1" id="KW-0812">Transmembrane</keyword>
<reference evidence="2 3" key="1">
    <citation type="submission" date="2023-03" db="EMBL/GenBank/DDBJ databases">
        <title>Genome insight into feeding habits of ladybird beetles.</title>
        <authorList>
            <person name="Li H.-S."/>
            <person name="Huang Y.-H."/>
            <person name="Pang H."/>
        </authorList>
    </citation>
    <scope>NUCLEOTIDE SEQUENCE [LARGE SCALE GENOMIC DNA]</scope>
    <source>
        <strain evidence="2">SYSU_2023b</strain>
        <tissue evidence="2">Whole body</tissue>
    </source>
</reference>
<protein>
    <submittedName>
        <fullName evidence="2">Uncharacterized protein</fullName>
    </submittedName>
</protein>
<organism evidence="2 3">
    <name type="scientific">Henosepilachna vigintioctopunctata</name>
    <dbReference type="NCBI Taxonomy" id="420089"/>
    <lineage>
        <taxon>Eukaryota</taxon>
        <taxon>Metazoa</taxon>
        <taxon>Ecdysozoa</taxon>
        <taxon>Arthropoda</taxon>
        <taxon>Hexapoda</taxon>
        <taxon>Insecta</taxon>
        <taxon>Pterygota</taxon>
        <taxon>Neoptera</taxon>
        <taxon>Endopterygota</taxon>
        <taxon>Coleoptera</taxon>
        <taxon>Polyphaga</taxon>
        <taxon>Cucujiformia</taxon>
        <taxon>Coccinelloidea</taxon>
        <taxon>Coccinellidae</taxon>
        <taxon>Epilachninae</taxon>
        <taxon>Epilachnini</taxon>
        <taxon>Henosepilachna</taxon>
    </lineage>
</organism>
<dbReference type="Proteomes" id="UP001431783">
    <property type="component" value="Unassembled WGS sequence"/>
</dbReference>
<comment type="caution">
    <text evidence="2">The sequence shown here is derived from an EMBL/GenBank/DDBJ whole genome shotgun (WGS) entry which is preliminary data.</text>
</comment>
<feature type="transmembrane region" description="Helical" evidence="1">
    <location>
        <begin position="147"/>
        <end position="164"/>
    </location>
</feature>
<gene>
    <name evidence="2" type="ORF">WA026_022295</name>
</gene>
<dbReference type="EMBL" id="JARQZJ010000139">
    <property type="protein sequence ID" value="KAK9892833.1"/>
    <property type="molecule type" value="Genomic_DNA"/>
</dbReference>
<keyword evidence="3" id="KW-1185">Reference proteome</keyword>
<keyword evidence="1" id="KW-0472">Membrane</keyword>
<sequence length="174" mass="19249">MIELINLNNLSSLTSTSNKSKAIPTTMKLSNDVNITTNNENSSNDTAPNTAEQTWSTVAAKKIPRRGNVNIVCTGVNNNTDLKKNKIKGAIKKIWMYVGRVSGNEVSESDILAYIDNIPNFETIDIKELPTKGSNSAFLLAVQVRKYITISLSLIFGHLGLYFFRPVKKTEIVK</sequence>